<dbReference type="InterPro" id="IPR038078">
    <property type="entry name" value="PhoU-like_sf"/>
</dbReference>
<dbReference type="EMBL" id="NDXW01000001">
    <property type="protein sequence ID" value="RDH46530.1"/>
    <property type="molecule type" value="Genomic_DNA"/>
</dbReference>
<evidence type="ECO:0000256" key="1">
    <source>
        <dbReference type="ARBA" id="ARBA00008591"/>
    </source>
</evidence>
<evidence type="ECO:0000313" key="2">
    <source>
        <dbReference type="EMBL" id="RDH46530.1"/>
    </source>
</evidence>
<evidence type="ECO:0000313" key="3">
    <source>
        <dbReference type="Proteomes" id="UP000257039"/>
    </source>
</evidence>
<keyword evidence="3" id="KW-1185">Reference proteome</keyword>
<dbReference type="InterPro" id="IPR018445">
    <property type="entry name" value="Put_Phosphate_transp_reg"/>
</dbReference>
<dbReference type="AlphaFoldDB" id="A0A4P9VX94"/>
<dbReference type="Gene3D" id="1.20.58.220">
    <property type="entry name" value="Phosphate transport system protein phou homolog 2, domain 2"/>
    <property type="match status" value="1"/>
</dbReference>
<dbReference type="Pfam" id="PF01865">
    <property type="entry name" value="PhoU_div"/>
    <property type="match status" value="1"/>
</dbReference>
<name>A0A4P9VX94_9GAMM</name>
<comment type="caution">
    <text evidence="2">The sequence shown here is derived from an EMBL/GenBank/DDBJ whole genome shotgun (WGS) entry which is preliminary data.</text>
</comment>
<accession>A0A4P9VX94</accession>
<gene>
    <name evidence="2" type="ORF">B9G39_25425</name>
</gene>
<reference evidence="2 3" key="1">
    <citation type="submission" date="2017-04" db="EMBL/GenBank/DDBJ databases">
        <title>Draft genome sequence of Zooshikella ganghwensis VG4 isolated from Red Sea sediments.</title>
        <authorList>
            <person name="Rehman Z."/>
            <person name="Alam I."/>
            <person name="Kamau A."/>
            <person name="Bajic V."/>
            <person name="Leiknes T."/>
        </authorList>
    </citation>
    <scope>NUCLEOTIDE SEQUENCE [LARGE SCALE GENOMIC DNA]</scope>
    <source>
        <strain evidence="2 3">VG4</strain>
    </source>
</reference>
<dbReference type="RefSeq" id="WP_027707374.1">
    <property type="nucleotide sequence ID" value="NZ_JAEVHG010000009.1"/>
</dbReference>
<proteinExistence type="inferred from homology"/>
<dbReference type="InterPro" id="IPR002727">
    <property type="entry name" value="DUF47"/>
</dbReference>
<protein>
    <submittedName>
        <fullName evidence="2">TIGR00153 family protein</fullName>
    </submittedName>
</protein>
<dbReference type="Proteomes" id="UP000257039">
    <property type="component" value="Unassembled WGS sequence"/>
</dbReference>
<dbReference type="SUPFAM" id="SSF109755">
    <property type="entry name" value="PhoU-like"/>
    <property type="match status" value="1"/>
</dbReference>
<dbReference type="PANTHER" id="PTHR36536:SF3">
    <property type="entry name" value="UPF0111 PROTEIN HI_1603"/>
    <property type="match status" value="1"/>
</dbReference>
<organism evidence="2 3">
    <name type="scientific">Zooshikella ganghwensis</name>
    <dbReference type="NCBI Taxonomy" id="202772"/>
    <lineage>
        <taxon>Bacteria</taxon>
        <taxon>Pseudomonadati</taxon>
        <taxon>Pseudomonadota</taxon>
        <taxon>Gammaproteobacteria</taxon>
        <taxon>Oceanospirillales</taxon>
        <taxon>Zooshikellaceae</taxon>
        <taxon>Zooshikella</taxon>
    </lineage>
</organism>
<dbReference type="NCBIfam" id="TIGR00153">
    <property type="entry name" value="TIGR00153 family protein"/>
    <property type="match status" value="1"/>
</dbReference>
<sequence>MFKSVISELFAKSPFGPMQQHMDIVLSCVNLLTPFFQSVMARDWEKAESFEQQMINLEHEADLLKREILSRLPSGILTPVPREILCNLIYQQDAAANTADDIVGRITARQVNIPSTLQPSITSLLNLCIEAVKLTHQSVSELDELLELGFRGKESILVQKIIDSLETHEDKIRSQVRSSRRMTHNLEHELSALDAITLYQMIDRLDELARTARNIAMCLEVMLVKL</sequence>
<comment type="similarity">
    <text evidence="1">Belongs to the UPF0111 family.</text>
</comment>
<dbReference type="PANTHER" id="PTHR36536">
    <property type="entry name" value="UPF0111 PROTEIN HI_1603"/>
    <property type="match status" value="1"/>
</dbReference>